<dbReference type="Proteomes" id="UP000622317">
    <property type="component" value="Unassembled WGS sequence"/>
</dbReference>
<dbReference type="Gene3D" id="3.20.20.80">
    <property type="entry name" value="Glycosidases"/>
    <property type="match status" value="1"/>
</dbReference>
<name>A0A927FBD5_9BACT</name>
<evidence type="ECO:0000313" key="4">
    <source>
        <dbReference type="Proteomes" id="UP000622317"/>
    </source>
</evidence>
<evidence type="ECO:0000256" key="1">
    <source>
        <dbReference type="SAM" id="SignalP"/>
    </source>
</evidence>
<organism evidence="3 4">
    <name type="scientific">Pelagicoccus enzymogenes</name>
    <dbReference type="NCBI Taxonomy" id="2773457"/>
    <lineage>
        <taxon>Bacteria</taxon>
        <taxon>Pseudomonadati</taxon>
        <taxon>Verrucomicrobiota</taxon>
        <taxon>Opitutia</taxon>
        <taxon>Puniceicoccales</taxon>
        <taxon>Pelagicoccaceae</taxon>
        <taxon>Pelagicoccus</taxon>
    </lineage>
</organism>
<dbReference type="AlphaFoldDB" id="A0A927FBD5"/>
<dbReference type="SMART" id="SM00642">
    <property type="entry name" value="Aamy"/>
    <property type="match status" value="1"/>
</dbReference>
<gene>
    <name evidence="3" type="ORF">IEN85_17350</name>
</gene>
<dbReference type="CDD" id="cd11313">
    <property type="entry name" value="AmyAc_arch_bac_AmyA"/>
    <property type="match status" value="1"/>
</dbReference>
<sequence>MTRLRTFVPTSALALMLAATSALPNPAGAPSDPLCAYEVLEIPDWLRNQTIYEVNVRQYSEEGTFAAVEADLDRIQDLGIGVLWFMPIHPIGETNRKGTLGSYYAVADYLGINPEFGDADSFRSLVDAAHERGMKVIIDWVANHTAWDNPISQSNPEFFAKDENGDFTPPHGTDWTDVIQLDFSNRELWDYMSRAMEYWVINYDIDGFRCDYAVGVPTKFWNFASSRLRAMKPDLYLLAEAEAPYLNQHAFHSSYAWPLHHTFNDVAQGRKSASSILDQINRQTIEFPTGTLLLNFTSNHDENSWNGTTAERLGPAKRAFDTLVFTLPGLPLIYNGQEANLAKQLEFFEHDPIDWSNLSESDFYRKLTALKASHPALSHPDASFHRIPSDHDEKIFAFTRMLDSRQVTVVTNLSAEPLTFHLADSHITGTYQDHITGETITLGYPARIALEPWNFHLLVR</sequence>
<comment type="caution">
    <text evidence="3">The sequence shown here is derived from an EMBL/GenBank/DDBJ whole genome shotgun (WGS) entry which is preliminary data.</text>
</comment>
<feature type="domain" description="Glycosyl hydrolase family 13 catalytic" evidence="2">
    <location>
        <begin position="53"/>
        <end position="371"/>
    </location>
</feature>
<keyword evidence="1" id="KW-0732">Signal</keyword>
<dbReference type="InterPro" id="IPR013780">
    <property type="entry name" value="Glyco_hydro_b"/>
</dbReference>
<dbReference type="PANTHER" id="PTHR47786:SF2">
    <property type="entry name" value="GLYCOSYL HYDROLASE FAMILY 13 CATALYTIC DOMAIN-CONTAINING PROTEIN"/>
    <property type="match status" value="1"/>
</dbReference>
<dbReference type="InterPro" id="IPR017853">
    <property type="entry name" value="GH"/>
</dbReference>
<proteinExistence type="predicted"/>
<dbReference type="Pfam" id="PF00128">
    <property type="entry name" value="Alpha-amylase"/>
    <property type="match status" value="2"/>
</dbReference>
<dbReference type="GO" id="GO:0005975">
    <property type="term" value="P:carbohydrate metabolic process"/>
    <property type="evidence" value="ECO:0007669"/>
    <property type="project" value="InterPro"/>
</dbReference>
<dbReference type="PANTHER" id="PTHR47786">
    <property type="entry name" value="ALPHA-1,4-GLUCAN:MALTOSE-1-PHOSPHATE MALTOSYLTRANSFERASE"/>
    <property type="match status" value="1"/>
</dbReference>
<evidence type="ECO:0000313" key="3">
    <source>
        <dbReference type="EMBL" id="MBD5781270.1"/>
    </source>
</evidence>
<dbReference type="SUPFAM" id="SSF51011">
    <property type="entry name" value="Glycosyl hydrolase domain"/>
    <property type="match status" value="1"/>
</dbReference>
<dbReference type="Gene3D" id="2.60.40.1180">
    <property type="entry name" value="Golgi alpha-mannosidase II"/>
    <property type="match status" value="1"/>
</dbReference>
<reference evidence="3" key="1">
    <citation type="submission" date="2020-09" db="EMBL/GenBank/DDBJ databases">
        <title>Pelagicoccus enzymogenes sp. nov. with an EPS production, isolated from marine sediment.</title>
        <authorList>
            <person name="Feng X."/>
        </authorList>
    </citation>
    <scope>NUCLEOTIDE SEQUENCE</scope>
    <source>
        <strain evidence="3">NFK12</strain>
    </source>
</reference>
<keyword evidence="4" id="KW-1185">Reference proteome</keyword>
<dbReference type="SUPFAM" id="SSF51445">
    <property type="entry name" value="(Trans)glycosidases"/>
    <property type="match status" value="1"/>
</dbReference>
<feature type="signal peptide" evidence="1">
    <location>
        <begin position="1"/>
        <end position="24"/>
    </location>
</feature>
<dbReference type="InterPro" id="IPR006047">
    <property type="entry name" value="GH13_cat_dom"/>
</dbReference>
<feature type="chain" id="PRO_5037756238" evidence="1">
    <location>
        <begin position="25"/>
        <end position="460"/>
    </location>
</feature>
<dbReference type="EMBL" id="JACYFG010000040">
    <property type="protein sequence ID" value="MBD5781270.1"/>
    <property type="molecule type" value="Genomic_DNA"/>
</dbReference>
<dbReference type="RefSeq" id="WP_191618369.1">
    <property type="nucleotide sequence ID" value="NZ_JACYFG010000040.1"/>
</dbReference>
<accession>A0A927FBD5</accession>
<dbReference type="GO" id="GO:0016798">
    <property type="term" value="F:hydrolase activity, acting on glycosyl bonds"/>
    <property type="evidence" value="ECO:0007669"/>
    <property type="project" value="UniProtKB-KW"/>
</dbReference>
<protein>
    <submittedName>
        <fullName evidence="3">DUF3459 domain-containing protein</fullName>
    </submittedName>
</protein>
<evidence type="ECO:0000259" key="2">
    <source>
        <dbReference type="SMART" id="SM00642"/>
    </source>
</evidence>